<evidence type="ECO:0000256" key="5">
    <source>
        <dbReference type="ARBA" id="ARBA00023012"/>
    </source>
</evidence>
<evidence type="ECO:0000256" key="2">
    <source>
        <dbReference type="ARBA" id="ARBA00012438"/>
    </source>
</evidence>
<organism evidence="7">
    <name type="scientific">marine sediment metagenome</name>
    <dbReference type="NCBI Taxonomy" id="412755"/>
    <lineage>
        <taxon>unclassified sequences</taxon>
        <taxon>metagenomes</taxon>
        <taxon>ecological metagenomes</taxon>
    </lineage>
</organism>
<dbReference type="SUPFAM" id="SSF55781">
    <property type="entry name" value="GAF domain-like"/>
    <property type="match status" value="1"/>
</dbReference>
<dbReference type="Pfam" id="PF00512">
    <property type="entry name" value="HisKA"/>
    <property type="match status" value="1"/>
</dbReference>
<comment type="catalytic activity">
    <reaction evidence="1">
        <text>ATP + protein L-histidine = ADP + protein N-phospho-L-histidine.</text>
        <dbReference type="EC" id="2.7.13.3"/>
    </reaction>
</comment>
<dbReference type="SUPFAM" id="SSF47384">
    <property type="entry name" value="Homodimeric domain of signal transducing histidine kinase"/>
    <property type="match status" value="1"/>
</dbReference>
<accession>X1RAY8</accession>
<dbReference type="InterPro" id="IPR003018">
    <property type="entry name" value="GAF"/>
</dbReference>
<evidence type="ECO:0000256" key="3">
    <source>
        <dbReference type="ARBA" id="ARBA00022679"/>
    </source>
</evidence>
<proteinExistence type="predicted"/>
<dbReference type="InterPro" id="IPR003661">
    <property type="entry name" value="HisK_dim/P_dom"/>
</dbReference>
<dbReference type="InterPro" id="IPR029016">
    <property type="entry name" value="GAF-like_dom_sf"/>
</dbReference>
<sequence>GFAILNEITQVATESTDLDEVLNNSLGKVVELMAVETAAIIFNNEQKREVITVTRGDGLAEFLDKVKKLPVDSSVTGRLALSGMPIVIGDTSKYPLLVDISLREEGLKSIAAVPLKSNGKIIGTIIVASHHLHSFSSDDVYLLNTIGEGLGPVLHNAELYGALQKKNEQLVTASQAKSQFLASMSHELRTPLNVIIGFSELMFDEVPGAS</sequence>
<dbReference type="SMART" id="SM00065">
    <property type="entry name" value="GAF"/>
    <property type="match status" value="1"/>
</dbReference>
<dbReference type="Pfam" id="PF13185">
    <property type="entry name" value="GAF_2"/>
    <property type="match status" value="1"/>
</dbReference>
<gene>
    <name evidence="7" type="ORF">S12H4_10560</name>
</gene>
<protein>
    <recommendedName>
        <fullName evidence="2">histidine kinase</fullName>
        <ecNumber evidence="2">2.7.13.3</ecNumber>
    </recommendedName>
</protein>
<reference evidence="7" key="1">
    <citation type="journal article" date="2014" name="Front. Microbiol.">
        <title>High frequency of phylogenetically diverse reductive dehalogenase-homologous genes in deep subseafloor sedimentary metagenomes.</title>
        <authorList>
            <person name="Kawai M."/>
            <person name="Futagami T."/>
            <person name="Toyoda A."/>
            <person name="Takaki Y."/>
            <person name="Nishi S."/>
            <person name="Hori S."/>
            <person name="Arai W."/>
            <person name="Tsubouchi T."/>
            <person name="Morono Y."/>
            <person name="Uchiyama I."/>
            <person name="Ito T."/>
            <person name="Fujiyama A."/>
            <person name="Inagaki F."/>
            <person name="Takami H."/>
        </authorList>
    </citation>
    <scope>NUCLEOTIDE SEQUENCE</scope>
    <source>
        <strain evidence="7">Expedition CK06-06</strain>
    </source>
</reference>
<evidence type="ECO:0000313" key="7">
    <source>
        <dbReference type="EMBL" id="GAI64181.1"/>
    </source>
</evidence>
<feature type="domain" description="GAF" evidence="6">
    <location>
        <begin position="17"/>
        <end position="164"/>
    </location>
</feature>
<keyword evidence="4" id="KW-0418">Kinase</keyword>
<name>X1RAY8_9ZZZZ</name>
<keyword evidence="3" id="KW-0808">Transferase</keyword>
<comment type="caution">
    <text evidence="7">The sequence shown here is derived from an EMBL/GenBank/DDBJ whole genome shotgun (WGS) entry which is preliminary data.</text>
</comment>
<dbReference type="InterPro" id="IPR036097">
    <property type="entry name" value="HisK_dim/P_sf"/>
</dbReference>
<dbReference type="Gene3D" id="3.30.450.40">
    <property type="match status" value="1"/>
</dbReference>
<dbReference type="PANTHER" id="PTHR43711:SF1">
    <property type="entry name" value="HISTIDINE KINASE 1"/>
    <property type="match status" value="1"/>
</dbReference>
<evidence type="ECO:0000256" key="4">
    <source>
        <dbReference type="ARBA" id="ARBA00022777"/>
    </source>
</evidence>
<dbReference type="Gene3D" id="1.10.287.130">
    <property type="match status" value="1"/>
</dbReference>
<dbReference type="EMBL" id="BARW01004540">
    <property type="protein sequence ID" value="GAI64181.1"/>
    <property type="molecule type" value="Genomic_DNA"/>
</dbReference>
<keyword evidence="5" id="KW-0902">Two-component regulatory system</keyword>
<evidence type="ECO:0000256" key="1">
    <source>
        <dbReference type="ARBA" id="ARBA00000085"/>
    </source>
</evidence>
<dbReference type="EC" id="2.7.13.3" evidence="2"/>
<evidence type="ECO:0000259" key="6">
    <source>
        <dbReference type="SMART" id="SM00065"/>
    </source>
</evidence>
<dbReference type="AlphaFoldDB" id="X1RAY8"/>
<dbReference type="GO" id="GO:0000155">
    <property type="term" value="F:phosphorelay sensor kinase activity"/>
    <property type="evidence" value="ECO:0007669"/>
    <property type="project" value="InterPro"/>
</dbReference>
<dbReference type="PANTHER" id="PTHR43711">
    <property type="entry name" value="TWO-COMPONENT HISTIDINE KINASE"/>
    <property type="match status" value="1"/>
</dbReference>
<feature type="non-terminal residue" evidence="7">
    <location>
        <position position="1"/>
    </location>
</feature>
<dbReference type="InterPro" id="IPR050736">
    <property type="entry name" value="Sensor_HK_Regulatory"/>
</dbReference>
<dbReference type="CDD" id="cd00082">
    <property type="entry name" value="HisKA"/>
    <property type="match status" value="1"/>
</dbReference>